<keyword evidence="2" id="KW-1185">Reference proteome</keyword>
<gene>
    <name evidence="1" type="ORF">Hypma_004782</name>
</gene>
<protein>
    <submittedName>
        <fullName evidence="1">Uncharacterized protein</fullName>
    </submittedName>
</protein>
<dbReference type="EMBL" id="LUEZ02000184">
    <property type="protein sequence ID" value="RDB15193.1"/>
    <property type="molecule type" value="Genomic_DNA"/>
</dbReference>
<sequence>MGWFLLKCCYGIIAILTWKWLGNLLGKDQAGHLPVYNLGRSYRKEERLMVSV</sequence>
<organism evidence="1 2">
    <name type="scientific">Hypsizygus marmoreus</name>
    <name type="common">White beech mushroom</name>
    <name type="synonym">Agaricus marmoreus</name>
    <dbReference type="NCBI Taxonomy" id="39966"/>
    <lineage>
        <taxon>Eukaryota</taxon>
        <taxon>Fungi</taxon>
        <taxon>Dikarya</taxon>
        <taxon>Basidiomycota</taxon>
        <taxon>Agaricomycotina</taxon>
        <taxon>Agaricomycetes</taxon>
        <taxon>Agaricomycetidae</taxon>
        <taxon>Agaricales</taxon>
        <taxon>Tricholomatineae</taxon>
        <taxon>Lyophyllaceae</taxon>
        <taxon>Hypsizygus</taxon>
    </lineage>
</organism>
<reference evidence="1" key="1">
    <citation type="submission" date="2018-04" db="EMBL/GenBank/DDBJ databases">
        <title>Whole genome sequencing of Hypsizygus marmoreus.</title>
        <authorList>
            <person name="Choi I.-G."/>
            <person name="Min B."/>
            <person name="Kim J.-G."/>
            <person name="Kim S."/>
            <person name="Oh Y.-L."/>
            <person name="Kong W.-S."/>
            <person name="Park H."/>
            <person name="Jeong J."/>
            <person name="Song E.-S."/>
        </authorList>
    </citation>
    <scope>NUCLEOTIDE SEQUENCE [LARGE SCALE GENOMIC DNA]</scope>
    <source>
        <strain evidence="1">51987-8</strain>
    </source>
</reference>
<accession>A0A369J665</accession>
<dbReference type="AlphaFoldDB" id="A0A369J665"/>
<evidence type="ECO:0000313" key="2">
    <source>
        <dbReference type="Proteomes" id="UP000076154"/>
    </source>
</evidence>
<proteinExistence type="predicted"/>
<dbReference type="Proteomes" id="UP000076154">
    <property type="component" value="Unassembled WGS sequence"/>
</dbReference>
<comment type="caution">
    <text evidence="1">The sequence shown here is derived from an EMBL/GenBank/DDBJ whole genome shotgun (WGS) entry which is preliminary data.</text>
</comment>
<evidence type="ECO:0000313" key="1">
    <source>
        <dbReference type="EMBL" id="RDB15193.1"/>
    </source>
</evidence>
<name>A0A369J665_HYPMA</name>
<dbReference type="InParanoid" id="A0A369J665"/>